<keyword evidence="4" id="KW-0808">Transferase</keyword>
<keyword evidence="2" id="KW-0158">Chromosome</keyword>
<gene>
    <name evidence="8" type="ORF">FW784_01050</name>
</gene>
<comment type="subcellular location">
    <subcellularLocation>
        <location evidence="1">Chromosome</location>
    </subcellularLocation>
</comment>
<dbReference type="SUPFAM" id="SSF82199">
    <property type="entry name" value="SET domain"/>
    <property type="match status" value="1"/>
</dbReference>
<dbReference type="Proteomes" id="UP000323164">
    <property type="component" value="Unassembled WGS sequence"/>
</dbReference>
<dbReference type="GO" id="GO:0032259">
    <property type="term" value="P:methylation"/>
    <property type="evidence" value="ECO:0007669"/>
    <property type="project" value="UniProtKB-KW"/>
</dbReference>
<evidence type="ECO:0000259" key="7">
    <source>
        <dbReference type="PROSITE" id="PS50280"/>
    </source>
</evidence>
<accession>A0A5D8ZBS6</accession>
<keyword evidence="9" id="KW-1185">Reference proteome</keyword>
<dbReference type="EMBL" id="VTRV01000006">
    <property type="protein sequence ID" value="TZF91572.1"/>
    <property type="molecule type" value="Genomic_DNA"/>
</dbReference>
<dbReference type="PANTHER" id="PTHR22884">
    <property type="entry name" value="SET DOMAIN PROTEINS"/>
    <property type="match status" value="1"/>
</dbReference>
<keyword evidence="3" id="KW-0489">Methyltransferase</keyword>
<comment type="caution">
    <text evidence="8">The sequence shown here is derived from an EMBL/GenBank/DDBJ whole genome shotgun (WGS) entry which is preliminary data.</text>
</comment>
<evidence type="ECO:0000256" key="1">
    <source>
        <dbReference type="ARBA" id="ARBA00004286"/>
    </source>
</evidence>
<dbReference type="PROSITE" id="PS50280">
    <property type="entry name" value="SET"/>
    <property type="match status" value="1"/>
</dbReference>
<evidence type="ECO:0000256" key="6">
    <source>
        <dbReference type="SAM" id="MobiDB-lite"/>
    </source>
</evidence>
<dbReference type="SMART" id="SM00317">
    <property type="entry name" value="SET"/>
    <property type="match status" value="1"/>
</dbReference>
<feature type="region of interest" description="Disordered" evidence="6">
    <location>
        <begin position="150"/>
        <end position="212"/>
    </location>
</feature>
<dbReference type="AlphaFoldDB" id="A0A5D8ZBS6"/>
<name>A0A5D8ZBS6_9GAMM</name>
<evidence type="ECO:0000256" key="2">
    <source>
        <dbReference type="ARBA" id="ARBA00022454"/>
    </source>
</evidence>
<sequence length="212" mass="23120">MPSKVVARRSAIHGTGVFAIAPIAKGERIIEYRGQRRTHDDVDAGDEGSAESGHTFLFTINDEFVIDGARRGNIAKWINHSCSPNCDSLIEESEGDDRSRDRVFIEAKKAIKVGEELTYNYGITLGEAHTAQLKKIWGCRCGSRNCTGTMLQPKRKPAPAARALKKAAKKTAPKATKKLARKAATKVESGAATKRRATERGRSVTKASRRSA</sequence>
<evidence type="ECO:0000256" key="4">
    <source>
        <dbReference type="ARBA" id="ARBA00022679"/>
    </source>
</evidence>
<keyword evidence="5" id="KW-0949">S-adenosyl-L-methionine</keyword>
<protein>
    <submittedName>
        <fullName evidence="8">SET domain-containing protein</fullName>
    </submittedName>
</protein>
<dbReference type="OrthoDB" id="9790349at2"/>
<feature type="domain" description="SET" evidence="7">
    <location>
        <begin position="3"/>
        <end position="122"/>
    </location>
</feature>
<evidence type="ECO:0000313" key="9">
    <source>
        <dbReference type="Proteomes" id="UP000323164"/>
    </source>
</evidence>
<dbReference type="InterPro" id="IPR050777">
    <property type="entry name" value="SET2_Histone-Lys_MeTrsfase"/>
</dbReference>
<dbReference type="GO" id="GO:0008168">
    <property type="term" value="F:methyltransferase activity"/>
    <property type="evidence" value="ECO:0007669"/>
    <property type="project" value="UniProtKB-KW"/>
</dbReference>
<evidence type="ECO:0000313" key="8">
    <source>
        <dbReference type="EMBL" id="TZF91572.1"/>
    </source>
</evidence>
<dbReference type="Pfam" id="PF00856">
    <property type="entry name" value="SET"/>
    <property type="match status" value="1"/>
</dbReference>
<organism evidence="8 9">
    <name type="scientific">Cognatilysobacter lacus</name>
    <dbReference type="NCBI Taxonomy" id="1643323"/>
    <lineage>
        <taxon>Bacteria</taxon>
        <taxon>Pseudomonadati</taxon>
        <taxon>Pseudomonadota</taxon>
        <taxon>Gammaproteobacteria</taxon>
        <taxon>Lysobacterales</taxon>
        <taxon>Lysobacteraceae</taxon>
        <taxon>Cognatilysobacter</taxon>
    </lineage>
</organism>
<dbReference type="GO" id="GO:0005694">
    <property type="term" value="C:chromosome"/>
    <property type="evidence" value="ECO:0007669"/>
    <property type="project" value="UniProtKB-SubCell"/>
</dbReference>
<evidence type="ECO:0000256" key="3">
    <source>
        <dbReference type="ARBA" id="ARBA00022603"/>
    </source>
</evidence>
<proteinExistence type="predicted"/>
<dbReference type="Gene3D" id="2.170.270.10">
    <property type="entry name" value="SET domain"/>
    <property type="match status" value="1"/>
</dbReference>
<evidence type="ECO:0000256" key="5">
    <source>
        <dbReference type="ARBA" id="ARBA00022691"/>
    </source>
</evidence>
<dbReference type="InterPro" id="IPR001214">
    <property type="entry name" value="SET_dom"/>
</dbReference>
<dbReference type="InterPro" id="IPR046341">
    <property type="entry name" value="SET_dom_sf"/>
</dbReference>
<reference evidence="8 9" key="1">
    <citation type="submission" date="2019-08" db="EMBL/GenBank/DDBJ databases">
        <title>Draft genome sequence of Lysobacter sp. UKS-15.</title>
        <authorList>
            <person name="Im W.-T."/>
        </authorList>
    </citation>
    <scope>NUCLEOTIDE SEQUENCE [LARGE SCALE GENOMIC DNA]</scope>
    <source>
        <strain evidence="8 9">UKS-15</strain>
    </source>
</reference>
<feature type="compositionally biased region" description="Basic residues" evidence="6">
    <location>
        <begin position="153"/>
        <end position="184"/>
    </location>
</feature>